<evidence type="ECO:0000313" key="7">
    <source>
        <dbReference type="Proteomes" id="UP000295560"/>
    </source>
</evidence>
<keyword evidence="2" id="KW-0347">Helicase</keyword>
<feature type="region of interest" description="Disordered" evidence="4">
    <location>
        <begin position="1"/>
        <end position="71"/>
    </location>
</feature>
<keyword evidence="6" id="KW-0540">Nuclease</keyword>
<evidence type="ECO:0000256" key="1">
    <source>
        <dbReference type="ARBA" id="ARBA00022763"/>
    </source>
</evidence>
<evidence type="ECO:0000259" key="5">
    <source>
        <dbReference type="Pfam" id="PF12705"/>
    </source>
</evidence>
<protein>
    <submittedName>
        <fullName evidence="6">Putative RecB family exonuclease</fullName>
    </submittedName>
</protein>
<evidence type="ECO:0000256" key="3">
    <source>
        <dbReference type="ARBA" id="ARBA00023204"/>
    </source>
</evidence>
<organism evidence="6 7">
    <name type="scientific">Pseudonocardia endophytica</name>
    <dbReference type="NCBI Taxonomy" id="401976"/>
    <lineage>
        <taxon>Bacteria</taxon>
        <taxon>Bacillati</taxon>
        <taxon>Actinomycetota</taxon>
        <taxon>Actinomycetes</taxon>
        <taxon>Pseudonocardiales</taxon>
        <taxon>Pseudonocardiaceae</taxon>
        <taxon>Pseudonocardia</taxon>
    </lineage>
</organism>
<comment type="caution">
    <text evidence="6">The sequence shown here is derived from an EMBL/GenBank/DDBJ whole genome shotgun (WGS) entry which is preliminary data.</text>
</comment>
<accession>A0A4R1HP14</accession>
<evidence type="ECO:0000256" key="2">
    <source>
        <dbReference type="ARBA" id="ARBA00022806"/>
    </source>
</evidence>
<dbReference type="GO" id="GO:0004386">
    <property type="term" value="F:helicase activity"/>
    <property type="evidence" value="ECO:0007669"/>
    <property type="project" value="UniProtKB-KW"/>
</dbReference>
<dbReference type="AlphaFoldDB" id="A0A4R1HP14"/>
<keyword evidence="7" id="KW-1185">Reference proteome</keyword>
<evidence type="ECO:0000313" key="6">
    <source>
        <dbReference type="EMBL" id="TCK24264.1"/>
    </source>
</evidence>
<proteinExistence type="predicted"/>
<dbReference type="Gene3D" id="3.90.320.10">
    <property type="match status" value="1"/>
</dbReference>
<dbReference type="InterPro" id="IPR038726">
    <property type="entry name" value="PDDEXK_AddAB-type"/>
</dbReference>
<dbReference type="EMBL" id="SMFZ01000001">
    <property type="protein sequence ID" value="TCK24264.1"/>
    <property type="molecule type" value="Genomic_DNA"/>
</dbReference>
<dbReference type="Proteomes" id="UP000295560">
    <property type="component" value="Unassembled WGS sequence"/>
</dbReference>
<dbReference type="OrthoDB" id="9791397at2"/>
<keyword evidence="3" id="KW-0234">DNA repair</keyword>
<evidence type="ECO:0000256" key="4">
    <source>
        <dbReference type="SAM" id="MobiDB-lite"/>
    </source>
</evidence>
<dbReference type="InterPro" id="IPR011335">
    <property type="entry name" value="Restrct_endonuc-II-like"/>
</dbReference>
<keyword evidence="6" id="KW-0378">Hydrolase</keyword>
<dbReference type="SUPFAM" id="SSF52980">
    <property type="entry name" value="Restriction endonuclease-like"/>
    <property type="match status" value="1"/>
</dbReference>
<keyword evidence="6" id="KW-0269">Exonuclease</keyword>
<keyword evidence="2" id="KW-0547">Nucleotide-binding</keyword>
<reference evidence="6 7" key="1">
    <citation type="submission" date="2019-03" db="EMBL/GenBank/DDBJ databases">
        <title>Sequencing the genomes of 1000 actinobacteria strains.</title>
        <authorList>
            <person name="Klenk H.-P."/>
        </authorList>
    </citation>
    <scope>NUCLEOTIDE SEQUENCE [LARGE SCALE GENOMIC DNA]</scope>
    <source>
        <strain evidence="6 7">DSM 44969</strain>
    </source>
</reference>
<keyword evidence="1" id="KW-0227">DNA damage</keyword>
<dbReference type="Pfam" id="PF12705">
    <property type="entry name" value="PDDEXK_1"/>
    <property type="match status" value="1"/>
</dbReference>
<keyword evidence="2" id="KW-0067">ATP-binding</keyword>
<dbReference type="GO" id="GO:0004527">
    <property type="term" value="F:exonuclease activity"/>
    <property type="evidence" value="ECO:0007669"/>
    <property type="project" value="UniProtKB-KW"/>
</dbReference>
<sequence length="345" mass="36954">MRRGAARSRVIGAGGTGPGLDDTIRPITTNAGAGRTGLSDPSPNLVHVTRDDDGPGAEPAVRRPPALSPSRASDFRRCPLMYRFRAIDRLPEPPGRAQVRGTLVHAVLEQLYGLPAAERTPEVAHALLGPAWDGLLAVEPDLVAALFDGTDDPELALWLDSASALLDTYFTLEDPRTVVPSAVEEPVEVVLDSASLPAGLPLRGFVDRLDRIDGGGIRVVDYKTGSSPGEFYELGALFQLKFYALAVLATRGVVPAELRLLYLADGQMLRYSPDADELGRFTRLLEAIWAAVLLAGESGDFRPNPGRACRNCAFTELCPAWDGTPPPYPGWPSITLEEPVEQAGA</sequence>
<dbReference type="GO" id="GO:0006281">
    <property type="term" value="P:DNA repair"/>
    <property type="evidence" value="ECO:0007669"/>
    <property type="project" value="UniProtKB-KW"/>
</dbReference>
<name>A0A4R1HP14_PSEEN</name>
<gene>
    <name evidence="6" type="ORF">EV378_0035</name>
</gene>
<dbReference type="InterPro" id="IPR011604">
    <property type="entry name" value="PDDEXK-like_dom_sf"/>
</dbReference>
<feature type="domain" description="PD-(D/E)XK endonuclease-like" evidence="5">
    <location>
        <begin position="67"/>
        <end position="319"/>
    </location>
</feature>